<name>A0ABT9Y139_9BACI</name>
<keyword evidence="1" id="KW-1133">Transmembrane helix</keyword>
<organism evidence="2 3">
    <name type="scientific">Neobacillus ginsengisoli</name>
    <dbReference type="NCBI Taxonomy" id="904295"/>
    <lineage>
        <taxon>Bacteria</taxon>
        <taxon>Bacillati</taxon>
        <taxon>Bacillota</taxon>
        <taxon>Bacilli</taxon>
        <taxon>Bacillales</taxon>
        <taxon>Bacillaceae</taxon>
        <taxon>Neobacillus</taxon>
    </lineage>
</organism>
<gene>
    <name evidence="2" type="ORF">J2S10_004741</name>
</gene>
<evidence type="ECO:0000256" key="1">
    <source>
        <dbReference type="SAM" id="Phobius"/>
    </source>
</evidence>
<sequence>MNILLSLLFILVVFGTSGLHVYFIWKKKEYKTLIAQLGLIGLAIVGGVLTIYNTPDLFSISKLLNLLSPL</sequence>
<dbReference type="EMBL" id="JAUSTW010000010">
    <property type="protein sequence ID" value="MDQ0201533.1"/>
    <property type="molecule type" value="Genomic_DNA"/>
</dbReference>
<keyword evidence="1" id="KW-0812">Transmembrane</keyword>
<keyword evidence="1" id="KW-0472">Membrane</keyword>
<keyword evidence="3" id="KW-1185">Reference proteome</keyword>
<evidence type="ECO:0000313" key="2">
    <source>
        <dbReference type="EMBL" id="MDQ0201533.1"/>
    </source>
</evidence>
<reference evidence="2 3" key="1">
    <citation type="submission" date="2023-07" db="EMBL/GenBank/DDBJ databases">
        <title>Genomic Encyclopedia of Type Strains, Phase IV (KMG-IV): sequencing the most valuable type-strain genomes for metagenomic binning, comparative biology and taxonomic classification.</title>
        <authorList>
            <person name="Goeker M."/>
        </authorList>
    </citation>
    <scope>NUCLEOTIDE SEQUENCE [LARGE SCALE GENOMIC DNA]</scope>
    <source>
        <strain evidence="2 3">DSM 27594</strain>
    </source>
</reference>
<protein>
    <submittedName>
        <fullName evidence="2">Uncharacterized protein</fullName>
    </submittedName>
</protein>
<comment type="caution">
    <text evidence="2">The sequence shown here is derived from an EMBL/GenBank/DDBJ whole genome shotgun (WGS) entry which is preliminary data.</text>
</comment>
<dbReference type="RefSeq" id="WP_307412923.1">
    <property type="nucleotide sequence ID" value="NZ_JAUSTW010000010.1"/>
</dbReference>
<accession>A0ABT9Y139</accession>
<evidence type="ECO:0000313" key="3">
    <source>
        <dbReference type="Proteomes" id="UP001224122"/>
    </source>
</evidence>
<feature type="transmembrane region" description="Helical" evidence="1">
    <location>
        <begin position="34"/>
        <end position="52"/>
    </location>
</feature>
<dbReference type="Proteomes" id="UP001224122">
    <property type="component" value="Unassembled WGS sequence"/>
</dbReference>
<proteinExistence type="predicted"/>